<dbReference type="Proteomes" id="UP000620327">
    <property type="component" value="Unassembled WGS sequence"/>
</dbReference>
<proteinExistence type="predicted"/>
<comment type="caution">
    <text evidence="1">The sequence shown here is derived from an EMBL/GenBank/DDBJ whole genome shotgun (WGS) entry which is preliminary data.</text>
</comment>
<dbReference type="RefSeq" id="WP_187013763.1">
    <property type="nucleotide sequence ID" value="NZ_JACOQI010000002.1"/>
</dbReference>
<keyword evidence="2" id="KW-1185">Reference proteome</keyword>
<protein>
    <submittedName>
        <fullName evidence="1">Uncharacterized protein</fullName>
    </submittedName>
</protein>
<evidence type="ECO:0000313" key="2">
    <source>
        <dbReference type="Proteomes" id="UP000620327"/>
    </source>
</evidence>
<dbReference type="AlphaFoldDB" id="A0A923S6S6"/>
<gene>
    <name evidence="1" type="ORF">H8Z83_03455</name>
</gene>
<name>A0A923S6S6_9FIRM</name>
<evidence type="ECO:0000313" key="1">
    <source>
        <dbReference type="EMBL" id="MBC5769403.1"/>
    </source>
</evidence>
<reference evidence="1" key="1">
    <citation type="submission" date="2020-08" db="EMBL/GenBank/DDBJ databases">
        <title>Genome public.</title>
        <authorList>
            <person name="Liu C."/>
            <person name="Sun Q."/>
        </authorList>
    </citation>
    <scope>NUCLEOTIDE SEQUENCE</scope>
    <source>
        <strain evidence="1">BX15</strain>
    </source>
</reference>
<dbReference type="EMBL" id="JACOQI010000002">
    <property type="protein sequence ID" value="MBC5769403.1"/>
    <property type="molecule type" value="Genomic_DNA"/>
</dbReference>
<organism evidence="1 2">
    <name type="scientific">Dysosmobacter segnis</name>
    <dbReference type="NCBI Taxonomy" id="2763042"/>
    <lineage>
        <taxon>Bacteria</taxon>
        <taxon>Bacillati</taxon>
        <taxon>Bacillota</taxon>
        <taxon>Clostridia</taxon>
        <taxon>Eubacteriales</taxon>
        <taxon>Oscillospiraceae</taxon>
        <taxon>Dysosmobacter</taxon>
    </lineage>
</organism>
<accession>A0A923S6S6</accession>
<sequence length="368" mass="41203">MSTIYEINMSNAQADVNTGRVKQNSKIVEVFSALSAGKRPEVDDKTLDKSVATIKELSSKAIDGDNAARSEINSIIRFSIEPKLLEVVRLFDFMGTYRRIGYNEAPMMKTYGYESIDSRFQASSSDVPFAAVNWREYPIGTQTISAGFAVDYRELQNGNFDGNIREGMNQVQIDMQNKMTYYVMTVLYNALKNAKGVKHFAEDNGITKTAVDNMLKSMRRYGKVNIAGDYSVVSQFNDFAGFKRFSADEIRYANNIVAEEIRQTGLVSMYNGAFVTELPNAINWTQLNKDGTDYDLYMPQGLLFFLPRGSVSPLQVFLRGGLTTMTGDDIVTRQHLTRFDMEFGAGVAEGMEDQIGLISDTNFDAPTF</sequence>